<evidence type="ECO:0000256" key="1">
    <source>
        <dbReference type="SAM" id="Phobius"/>
    </source>
</evidence>
<evidence type="ECO:0000313" key="3">
    <source>
        <dbReference type="Proteomes" id="UP000449092"/>
    </source>
</evidence>
<dbReference type="Proteomes" id="UP000449092">
    <property type="component" value="Unassembled WGS sequence"/>
</dbReference>
<reference evidence="2 3" key="1">
    <citation type="submission" date="2019-09" db="EMBL/GenBank/DDBJ databases">
        <title>Characterisation of the sponge microbiome using genome-centric metagenomics.</title>
        <authorList>
            <person name="Engelberts J.P."/>
            <person name="Robbins S.J."/>
            <person name="De Goeij J.M."/>
            <person name="Aranda M."/>
            <person name="Bell S.C."/>
            <person name="Webster N.S."/>
        </authorList>
    </citation>
    <scope>NUCLEOTIDE SEQUENCE [LARGE SCALE GENOMIC DNA]</scope>
    <source>
        <strain evidence="2">SB0662_bin_43</strain>
    </source>
</reference>
<feature type="transmembrane region" description="Helical" evidence="1">
    <location>
        <begin position="7"/>
        <end position="29"/>
    </location>
</feature>
<comment type="caution">
    <text evidence="2">The sequence shown here is derived from an EMBL/GenBank/DDBJ whole genome shotgun (WGS) entry which is preliminary data.</text>
</comment>
<sequence length="162" mass="16937">MNNNQTLMNIVIGVVALVIGILIGTFLIGSSSTETNTDNASSSIGGVPGTLDGAETSVDIVWFSNLTGIVQSIDTQQVTIAVESPQVQGGTSQPLVSLPIQFHPDNTSPVNEYRQDNTTGSVDALPASLTDIAPGNRVGLNIKRETTGALVVEQIIIYTTIN</sequence>
<evidence type="ECO:0000313" key="2">
    <source>
        <dbReference type="EMBL" id="MYE38519.1"/>
    </source>
</evidence>
<organism evidence="2 3">
    <name type="scientific">Candidatus Spechtbacteria bacterium SB0662_bin_43</name>
    <dbReference type="NCBI Taxonomy" id="2604897"/>
    <lineage>
        <taxon>Bacteria</taxon>
        <taxon>Candidatus Spechtiibacteriota</taxon>
    </lineage>
</organism>
<proteinExistence type="predicted"/>
<keyword evidence="1" id="KW-1133">Transmembrane helix</keyword>
<dbReference type="EMBL" id="VXOY01000028">
    <property type="protein sequence ID" value="MYE38519.1"/>
    <property type="molecule type" value="Genomic_DNA"/>
</dbReference>
<dbReference type="AlphaFoldDB" id="A0A845DAP5"/>
<protein>
    <submittedName>
        <fullName evidence="2">Uncharacterized protein</fullName>
    </submittedName>
</protein>
<keyword evidence="1" id="KW-0472">Membrane</keyword>
<accession>A0A845DAP5</accession>
<gene>
    <name evidence="2" type="ORF">F4X82_03320</name>
</gene>
<keyword evidence="1" id="KW-0812">Transmembrane</keyword>
<name>A0A845DAP5_9BACT</name>